<evidence type="ECO:0000256" key="1">
    <source>
        <dbReference type="PROSITE-ProRule" id="PRU00042"/>
    </source>
</evidence>
<proteinExistence type="predicted"/>
<keyword evidence="1" id="KW-0862">Zinc</keyword>
<dbReference type="PROSITE" id="PS50157">
    <property type="entry name" value="ZINC_FINGER_C2H2_2"/>
    <property type="match status" value="1"/>
</dbReference>
<evidence type="ECO:0000313" key="3">
    <source>
        <dbReference type="EMBL" id="KAK3219210.1"/>
    </source>
</evidence>
<name>A0AAE0AKC3_9ROSI</name>
<dbReference type="PROSITE" id="PS00028">
    <property type="entry name" value="ZINC_FINGER_C2H2_1"/>
    <property type="match status" value="1"/>
</dbReference>
<organism evidence="3 4">
    <name type="scientific">Dipteronia sinensis</name>
    <dbReference type="NCBI Taxonomy" id="43782"/>
    <lineage>
        <taxon>Eukaryota</taxon>
        <taxon>Viridiplantae</taxon>
        <taxon>Streptophyta</taxon>
        <taxon>Embryophyta</taxon>
        <taxon>Tracheophyta</taxon>
        <taxon>Spermatophyta</taxon>
        <taxon>Magnoliopsida</taxon>
        <taxon>eudicotyledons</taxon>
        <taxon>Gunneridae</taxon>
        <taxon>Pentapetalae</taxon>
        <taxon>rosids</taxon>
        <taxon>malvids</taxon>
        <taxon>Sapindales</taxon>
        <taxon>Sapindaceae</taxon>
        <taxon>Hippocastanoideae</taxon>
        <taxon>Acereae</taxon>
        <taxon>Dipteronia</taxon>
    </lineage>
</organism>
<comment type="caution">
    <text evidence="3">The sequence shown here is derived from an EMBL/GenBank/DDBJ whole genome shotgun (WGS) entry which is preliminary data.</text>
</comment>
<keyword evidence="4" id="KW-1185">Reference proteome</keyword>
<sequence length="402" mass="45139">MAMNLDPSFLNRSELGFGDETIHNGQFPSLNSGFNPSVLTTINSHQLIPSIPDTIGFHLQNGLMSQTAHQGAIGLGQLGLSRKVSEVRRTLVFPNRVQVHSCINYEFHMQNQIAILHSEVARSTTRLLTSITTMERFLAPENVAVHPQTNFISNNLYTNHAPFCNPFDLQNQTINRPTPYDHQSDMRVNLDPQQMSTTTTYPSLIKGRNLSLDSNPSPNKLGMRNLQNTNLGEPSTRHPVRVSRVVNNQDGHEYDGRTHSLHYKKHGPYQCPKCNKVFIKPQSFSGHVSSHYKHESSAERKRRLNARNRKKNNLRLISSGNGLTAVPVQSINNDSTRVYAWKTENGGEAKKEVKVVADKRRGDDGSVGVAESFHGVMKIKEEPNTGEEFNDDEIVNIKKEPM</sequence>
<dbReference type="Proteomes" id="UP001281410">
    <property type="component" value="Unassembled WGS sequence"/>
</dbReference>
<evidence type="ECO:0000259" key="2">
    <source>
        <dbReference type="PROSITE" id="PS50157"/>
    </source>
</evidence>
<dbReference type="GO" id="GO:0008270">
    <property type="term" value="F:zinc ion binding"/>
    <property type="evidence" value="ECO:0007669"/>
    <property type="project" value="UniProtKB-KW"/>
</dbReference>
<dbReference type="EMBL" id="JANJYJ010000004">
    <property type="protein sequence ID" value="KAK3219210.1"/>
    <property type="molecule type" value="Genomic_DNA"/>
</dbReference>
<dbReference type="AlphaFoldDB" id="A0AAE0AKC3"/>
<gene>
    <name evidence="3" type="ORF">Dsin_013180</name>
</gene>
<feature type="domain" description="C2H2-type" evidence="2">
    <location>
        <begin position="269"/>
        <end position="296"/>
    </location>
</feature>
<dbReference type="InterPro" id="IPR013087">
    <property type="entry name" value="Znf_C2H2_type"/>
</dbReference>
<evidence type="ECO:0000313" key="4">
    <source>
        <dbReference type="Proteomes" id="UP001281410"/>
    </source>
</evidence>
<accession>A0AAE0AKC3</accession>
<reference evidence="3" key="1">
    <citation type="journal article" date="2023" name="Plant J.">
        <title>Genome sequences and population genomics provide insights into the demographic history, inbreeding, and mutation load of two 'living fossil' tree species of Dipteronia.</title>
        <authorList>
            <person name="Feng Y."/>
            <person name="Comes H.P."/>
            <person name="Chen J."/>
            <person name="Zhu S."/>
            <person name="Lu R."/>
            <person name="Zhang X."/>
            <person name="Li P."/>
            <person name="Qiu J."/>
            <person name="Olsen K.M."/>
            <person name="Qiu Y."/>
        </authorList>
    </citation>
    <scope>NUCLEOTIDE SEQUENCE</scope>
    <source>
        <strain evidence="3">NBL</strain>
    </source>
</reference>
<protein>
    <recommendedName>
        <fullName evidence="2">C2H2-type domain-containing protein</fullName>
    </recommendedName>
</protein>
<dbReference type="SMART" id="SM00355">
    <property type="entry name" value="ZnF_C2H2"/>
    <property type="match status" value="1"/>
</dbReference>
<keyword evidence="1" id="KW-0863">Zinc-finger</keyword>
<keyword evidence="1" id="KW-0479">Metal-binding</keyword>